<feature type="signal peptide" evidence="13">
    <location>
        <begin position="1"/>
        <end position="32"/>
    </location>
</feature>
<evidence type="ECO:0000256" key="13">
    <source>
        <dbReference type="SAM" id="SignalP"/>
    </source>
</evidence>
<gene>
    <name evidence="15" type="ORF">SLEP1_g14644</name>
</gene>
<dbReference type="SUPFAM" id="SSF52058">
    <property type="entry name" value="L domain-like"/>
    <property type="match status" value="1"/>
</dbReference>
<dbReference type="Pfam" id="PF08263">
    <property type="entry name" value="LRRNT_2"/>
    <property type="match status" value="1"/>
</dbReference>
<evidence type="ECO:0000256" key="7">
    <source>
        <dbReference type="ARBA" id="ARBA00022840"/>
    </source>
</evidence>
<feature type="transmembrane region" description="Helical" evidence="12">
    <location>
        <begin position="237"/>
        <end position="257"/>
    </location>
</feature>
<name>A0AAV5IJR2_9ROSI</name>
<evidence type="ECO:0000313" key="15">
    <source>
        <dbReference type="EMBL" id="GKV02181.1"/>
    </source>
</evidence>
<keyword evidence="4 13" id="KW-0732">Signal</keyword>
<dbReference type="Gene3D" id="3.80.10.10">
    <property type="entry name" value="Ribonuclease Inhibitor"/>
    <property type="match status" value="1"/>
</dbReference>
<dbReference type="InterPro" id="IPR001611">
    <property type="entry name" value="Leu-rich_rpt"/>
</dbReference>
<evidence type="ECO:0000256" key="1">
    <source>
        <dbReference type="ARBA" id="ARBA00004370"/>
    </source>
</evidence>
<dbReference type="Pfam" id="PF00560">
    <property type="entry name" value="LRR_1"/>
    <property type="match status" value="3"/>
</dbReference>
<dbReference type="AlphaFoldDB" id="A0AAV5IJR2"/>
<dbReference type="InterPro" id="IPR001245">
    <property type="entry name" value="Ser-Thr/Tyr_kinase_cat_dom"/>
</dbReference>
<evidence type="ECO:0000256" key="5">
    <source>
        <dbReference type="ARBA" id="ARBA00022737"/>
    </source>
</evidence>
<evidence type="ECO:0000256" key="10">
    <source>
        <dbReference type="ARBA" id="ARBA00023180"/>
    </source>
</evidence>
<dbReference type="GO" id="GO:0005524">
    <property type="term" value="F:ATP binding"/>
    <property type="evidence" value="ECO:0007669"/>
    <property type="project" value="UniProtKB-UniRule"/>
</dbReference>
<comment type="caution">
    <text evidence="15">The sequence shown here is derived from an EMBL/GenBank/DDBJ whole genome shotgun (WGS) entry which is preliminary data.</text>
</comment>
<evidence type="ECO:0000256" key="11">
    <source>
        <dbReference type="PROSITE-ProRule" id="PRU10141"/>
    </source>
</evidence>
<evidence type="ECO:0000256" key="6">
    <source>
        <dbReference type="ARBA" id="ARBA00022741"/>
    </source>
</evidence>
<dbReference type="Pfam" id="PF07714">
    <property type="entry name" value="PK_Tyr_Ser-Thr"/>
    <property type="match status" value="1"/>
</dbReference>
<keyword evidence="8 12" id="KW-1133">Transmembrane helix</keyword>
<dbReference type="PANTHER" id="PTHR48056:SF81">
    <property type="entry name" value="RECEPTOR PROTEIN-TYROSINE KINASE CEPR1"/>
    <property type="match status" value="1"/>
</dbReference>
<feature type="domain" description="Protein kinase" evidence="14">
    <location>
        <begin position="328"/>
        <end position="596"/>
    </location>
</feature>
<keyword evidence="3 12" id="KW-0812">Transmembrane</keyword>
<dbReference type="GO" id="GO:0033612">
    <property type="term" value="F:receptor serine/threonine kinase binding"/>
    <property type="evidence" value="ECO:0007669"/>
    <property type="project" value="TreeGrafter"/>
</dbReference>
<dbReference type="Gene3D" id="3.30.200.20">
    <property type="entry name" value="Phosphorylase Kinase, domain 1"/>
    <property type="match status" value="1"/>
</dbReference>
<organism evidence="15 16">
    <name type="scientific">Rubroshorea leprosula</name>
    <dbReference type="NCBI Taxonomy" id="152421"/>
    <lineage>
        <taxon>Eukaryota</taxon>
        <taxon>Viridiplantae</taxon>
        <taxon>Streptophyta</taxon>
        <taxon>Embryophyta</taxon>
        <taxon>Tracheophyta</taxon>
        <taxon>Spermatophyta</taxon>
        <taxon>Magnoliopsida</taxon>
        <taxon>eudicotyledons</taxon>
        <taxon>Gunneridae</taxon>
        <taxon>Pentapetalae</taxon>
        <taxon>rosids</taxon>
        <taxon>malvids</taxon>
        <taxon>Malvales</taxon>
        <taxon>Dipterocarpaceae</taxon>
        <taxon>Rubroshorea</taxon>
    </lineage>
</organism>
<dbReference type="InterPro" id="IPR013210">
    <property type="entry name" value="LRR_N_plant-typ"/>
</dbReference>
<keyword evidence="7 11" id="KW-0067">ATP-binding</keyword>
<keyword evidence="2" id="KW-0433">Leucine-rich repeat</keyword>
<evidence type="ECO:0000313" key="16">
    <source>
        <dbReference type="Proteomes" id="UP001054252"/>
    </source>
</evidence>
<dbReference type="Gene3D" id="1.10.510.10">
    <property type="entry name" value="Transferase(Phosphotransferase) domain 1"/>
    <property type="match status" value="1"/>
</dbReference>
<evidence type="ECO:0000256" key="2">
    <source>
        <dbReference type="ARBA" id="ARBA00022614"/>
    </source>
</evidence>
<keyword evidence="6 11" id="KW-0547">Nucleotide-binding</keyword>
<dbReference type="SUPFAM" id="SSF56112">
    <property type="entry name" value="Protein kinase-like (PK-like)"/>
    <property type="match status" value="1"/>
</dbReference>
<dbReference type="EMBL" id="BPVZ01000018">
    <property type="protein sequence ID" value="GKV02181.1"/>
    <property type="molecule type" value="Genomic_DNA"/>
</dbReference>
<dbReference type="GO" id="GO:0016020">
    <property type="term" value="C:membrane"/>
    <property type="evidence" value="ECO:0007669"/>
    <property type="project" value="UniProtKB-SubCell"/>
</dbReference>
<accession>A0AAV5IJR2</accession>
<sequence>MYSYLHLPSTATARVVFLYALIWSLLSTASVGDVSDINCLRSIKDSLDDPHDRFKSTWNFNNNTEGFICLFKGVECWHGDENKILSINLSSMGLRGQFPRDINNCSLSGLTGLDLSNNELSGPIPSNISHMLPYLTSLKLSSNKFSAEIPVNLANCTFLNVLYLDHNQLIGQIPPELGFLARMKIFTVSDNLLYGPVPYFQNAFSSDSFTNNPGLCGKPLDPCESGSKPMDSFKNGFVVGYVIFSVSVITIFISYCVPWTQGKKKSEVPWQIMLNLILQGKNKRKQSQQVKEMPSVELLHEESKETSILVKLVSRLSYTEISEATNNFNEENIIGIGQMGTIYKAVLPNGWLLAVKRLHDTYLFDEHFITELKTLGRLRHENLVPLLGFCIQSKERLLVYKYMSKGSLCDWLHPEEGGARIMEWPLRVKIAIGAARGLVWLHQRCNFHVIHLDISSKCILLDENFVPKLSNFGEAMLLKSYSIDSTESFSINSEFWESSFAKEDVYCFGILLLELITREDPRSMTTYSDTSNETLNNWVTHLSTSSNFYSIVDKSLMGQGFDQEIFQFLKVALDCVQPYPDQRPTMLQLYKKLAAIGKRHGLSTDSEVLTHHGETSTLRRDECNEDEIIEV</sequence>
<evidence type="ECO:0000256" key="12">
    <source>
        <dbReference type="SAM" id="Phobius"/>
    </source>
</evidence>
<comment type="subcellular location">
    <subcellularLocation>
        <location evidence="1">Membrane</location>
    </subcellularLocation>
</comment>
<dbReference type="PROSITE" id="PS00107">
    <property type="entry name" value="PROTEIN_KINASE_ATP"/>
    <property type="match status" value="1"/>
</dbReference>
<feature type="chain" id="PRO_5043652356" description="Protein kinase domain-containing protein" evidence="13">
    <location>
        <begin position="33"/>
        <end position="631"/>
    </location>
</feature>
<keyword evidence="9 12" id="KW-0472">Membrane</keyword>
<keyword evidence="16" id="KW-1185">Reference proteome</keyword>
<keyword evidence="10" id="KW-0325">Glycoprotein</keyword>
<feature type="binding site" evidence="11">
    <location>
        <position position="356"/>
    </location>
    <ligand>
        <name>ATP</name>
        <dbReference type="ChEBI" id="CHEBI:30616"/>
    </ligand>
</feature>
<reference evidence="15 16" key="1">
    <citation type="journal article" date="2021" name="Commun. Biol.">
        <title>The genome of Shorea leprosula (Dipterocarpaceae) highlights the ecological relevance of drought in aseasonal tropical rainforests.</title>
        <authorList>
            <person name="Ng K.K.S."/>
            <person name="Kobayashi M.J."/>
            <person name="Fawcett J.A."/>
            <person name="Hatakeyama M."/>
            <person name="Paape T."/>
            <person name="Ng C.H."/>
            <person name="Ang C.C."/>
            <person name="Tnah L.H."/>
            <person name="Lee C.T."/>
            <person name="Nishiyama T."/>
            <person name="Sese J."/>
            <person name="O'Brien M.J."/>
            <person name="Copetti D."/>
            <person name="Mohd Noor M.I."/>
            <person name="Ong R.C."/>
            <person name="Putra M."/>
            <person name="Sireger I.Z."/>
            <person name="Indrioko S."/>
            <person name="Kosugi Y."/>
            <person name="Izuno A."/>
            <person name="Isagi Y."/>
            <person name="Lee S.L."/>
            <person name="Shimizu K.K."/>
        </authorList>
    </citation>
    <scope>NUCLEOTIDE SEQUENCE [LARGE SCALE GENOMIC DNA]</scope>
    <source>
        <strain evidence="15">214</strain>
    </source>
</reference>
<dbReference type="InterPro" id="IPR011009">
    <property type="entry name" value="Kinase-like_dom_sf"/>
</dbReference>
<dbReference type="InterPro" id="IPR050647">
    <property type="entry name" value="Plant_LRR-RLKs"/>
</dbReference>
<dbReference type="PANTHER" id="PTHR48056">
    <property type="entry name" value="LRR RECEPTOR-LIKE SERINE/THREONINE-PROTEIN KINASE-RELATED"/>
    <property type="match status" value="1"/>
</dbReference>
<evidence type="ECO:0000256" key="8">
    <source>
        <dbReference type="ARBA" id="ARBA00022989"/>
    </source>
</evidence>
<evidence type="ECO:0000256" key="3">
    <source>
        <dbReference type="ARBA" id="ARBA00022692"/>
    </source>
</evidence>
<evidence type="ECO:0000256" key="4">
    <source>
        <dbReference type="ARBA" id="ARBA00022729"/>
    </source>
</evidence>
<dbReference type="InterPro" id="IPR000719">
    <property type="entry name" value="Prot_kinase_dom"/>
</dbReference>
<proteinExistence type="predicted"/>
<dbReference type="InterPro" id="IPR017441">
    <property type="entry name" value="Protein_kinase_ATP_BS"/>
</dbReference>
<protein>
    <recommendedName>
        <fullName evidence="14">Protein kinase domain-containing protein</fullName>
    </recommendedName>
</protein>
<dbReference type="GO" id="GO:0004672">
    <property type="term" value="F:protein kinase activity"/>
    <property type="evidence" value="ECO:0007669"/>
    <property type="project" value="InterPro"/>
</dbReference>
<evidence type="ECO:0000256" key="9">
    <source>
        <dbReference type="ARBA" id="ARBA00023136"/>
    </source>
</evidence>
<dbReference type="PROSITE" id="PS50011">
    <property type="entry name" value="PROTEIN_KINASE_DOM"/>
    <property type="match status" value="1"/>
</dbReference>
<dbReference type="Proteomes" id="UP001054252">
    <property type="component" value="Unassembled WGS sequence"/>
</dbReference>
<dbReference type="FunFam" id="3.80.10.10:FF:000400">
    <property type="entry name" value="Nuclear pore complex protein NUP107"/>
    <property type="match status" value="1"/>
</dbReference>
<evidence type="ECO:0000259" key="14">
    <source>
        <dbReference type="PROSITE" id="PS50011"/>
    </source>
</evidence>
<dbReference type="InterPro" id="IPR032675">
    <property type="entry name" value="LRR_dom_sf"/>
</dbReference>
<keyword evidence="5" id="KW-0677">Repeat</keyword>